<sequence length="588" mass="66823">MDDSFDIQQFGKSLSNILSILSKSNYTSIEPIATELKTDSIDSALYLLETRLSYFKSYNFHPISASITKVLAFAYRIKNHNEKFILYGFQCISQLYQRFLPTDIQEIFIKSLPECPDVNVDVFEISSLPFDISAGFINQFSSPSEDVSFYISIRSHLEYEIPFESISLKIDHTQEQPSIHQISDQIELKSNQKVVLRPSLPIHTPGVVKIDHISIKIYNVVLNIKAFKGMGYTRSSIRPYDTECKFELVHPDFGITNVDYPLQIKCDNIPEGAESFTIDATLISDSKDISFADVDSRSDSPNHFKHIFEKPPKSIEQKLKIRSPTKCNVKVKVLWSLLHQTVNTIHEEEFDFIFTDSFVTSFKLFNSDRSPINLKSSPVLSTDQQYIFVPTFEYNLPAQSTILELQPVPANDAIKLNQVGFDVPLDILTSEVFTSVCFLTFSENAKSGSLGRYTMKYKVLGVDELKDSPILTFDVQLPNINIKEKLIEVTYEIKPDEIHENSESQLILNIKGLETSDVTLDISTTDDYKIIGDFQKNISLQPNHTESITIVFEPLKSGKIELHPYLTGKGEILLWEQSIPVDVKKVDA</sequence>
<name>A0ABR2JUX1_9EUKA</name>
<evidence type="ECO:0000313" key="1">
    <source>
        <dbReference type="EMBL" id="KAK8882682.1"/>
    </source>
</evidence>
<evidence type="ECO:0000313" key="2">
    <source>
        <dbReference type="Proteomes" id="UP001470230"/>
    </source>
</evidence>
<dbReference type="PANTHER" id="PTHR14374">
    <property type="entry name" value="FOIE GRAS"/>
    <property type="match status" value="1"/>
</dbReference>
<dbReference type="EMBL" id="JAPFFF010000009">
    <property type="protein sequence ID" value="KAK8882682.1"/>
    <property type="molecule type" value="Genomic_DNA"/>
</dbReference>
<organism evidence="1 2">
    <name type="scientific">Tritrichomonas musculus</name>
    <dbReference type="NCBI Taxonomy" id="1915356"/>
    <lineage>
        <taxon>Eukaryota</taxon>
        <taxon>Metamonada</taxon>
        <taxon>Parabasalia</taxon>
        <taxon>Tritrichomonadida</taxon>
        <taxon>Tritrichomonadidae</taxon>
        <taxon>Tritrichomonas</taxon>
    </lineage>
</organism>
<gene>
    <name evidence="1" type="ORF">M9Y10_045324</name>
</gene>
<keyword evidence="2" id="KW-1185">Reference proteome</keyword>
<reference evidence="1 2" key="1">
    <citation type="submission" date="2024-04" db="EMBL/GenBank/DDBJ databases">
        <title>Tritrichomonas musculus Genome.</title>
        <authorList>
            <person name="Alves-Ferreira E."/>
            <person name="Grigg M."/>
            <person name="Lorenzi H."/>
            <person name="Galac M."/>
        </authorList>
    </citation>
    <scope>NUCLEOTIDE SEQUENCE [LARGE SCALE GENOMIC DNA]</scope>
    <source>
        <strain evidence="1 2">EAF2021</strain>
    </source>
</reference>
<dbReference type="PANTHER" id="PTHR14374:SF0">
    <property type="entry name" value="TRAFFICKING PROTEIN PARTICLE COMPLEX SUBUNIT 11"/>
    <property type="match status" value="1"/>
</dbReference>
<comment type="caution">
    <text evidence="1">The sequence shown here is derived from an EMBL/GenBank/DDBJ whole genome shotgun (WGS) entry which is preliminary data.</text>
</comment>
<evidence type="ECO:0008006" key="3">
    <source>
        <dbReference type="Google" id="ProtNLM"/>
    </source>
</evidence>
<dbReference type="Proteomes" id="UP001470230">
    <property type="component" value="Unassembled WGS sequence"/>
</dbReference>
<accession>A0ABR2JUX1</accession>
<protein>
    <recommendedName>
        <fullName evidence="3">Trafficking protein particle complex subunit 11 C-terminal domain-containing protein</fullName>
    </recommendedName>
</protein>
<proteinExistence type="predicted"/>